<name>A0A286U3U9_9BACT</name>
<gene>
    <name evidence="1" type="ORF">SCALIN_C43_0050</name>
</gene>
<organism evidence="1 2">
    <name type="scientific">Candidatus Scalindua japonica</name>
    <dbReference type="NCBI Taxonomy" id="1284222"/>
    <lineage>
        <taxon>Bacteria</taxon>
        <taxon>Pseudomonadati</taxon>
        <taxon>Planctomycetota</taxon>
        <taxon>Candidatus Brocadiia</taxon>
        <taxon>Candidatus Brocadiales</taxon>
        <taxon>Candidatus Scalinduaceae</taxon>
        <taxon>Candidatus Scalindua</taxon>
    </lineage>
</organism>
<evidence type="ECO:0000313" key="1">
    <source>
        <dbReference type="EMBL" id="GAX62794.1"/>
    </source>
</evidence>
<evidence type="ECO:0000313" key="2">
    <source>
        <dbReference type="Proteomes" id="UP000218542"/>
    </source>
</evidence>
<dbReference type="Proteomes" id="UP000218542">
    <property type="component" value="Unassembled WGS sequence"/>
</dbReference>
<accession>A0A286U3U9</accession>
<dbReference type="RefSeq" id="WP_096896185.1">
    <property type="nucleotide sequence ID" value="NZ_BAOS01000043.1"/>
</dbReference>
<dbReference type="Gene3D" id="3.10.450.50">
    <property type="match status" value="1"/>
</dbReference>
<comment type="caution">
    <text evidence="1">The sequence shown here is derived from an EMBL/GenBank/DDBJ whole genome shotgun (WGS) entry which is preliminary data.</text>
</comment>
<protein>
    <submittedName>
        <fullName evidence="1">Uncharacterized protein</fullName>
    </submittedName>
</protein>
<dbReference type="EMBL" id="BAOS01000043">
    <property type="protein sequence ID" value="GAX62794.1"/>
    <property type="molecule type" value="Genomic_DNA"/>
</dbReference>
<dbReference type="AlphaFoldDB" id="A0A286U3U9"/>
<reference evidence="2" key="1">
    <citation type="journal article" date="2017" name="Environ. Microbiol. Rep.">
        <title>Genetic Diversity of Marine Anaerobic Ammonium-Oxidizing Bacteria as Revealed by Genomic and Proteomic Analyses of 'Candidatus Scalindua japonica'.</title>
        <authorList>
            <person name="Oshiki M."/>
            <person name="Mizuto K."/>
            <person name="Kimura Z."/>
            <person name="Kindaichi T."/>
            <person name="Satoh H."/>
            <person name="Okabe S."/>
        </authorList>
    </citation>
    <scope>NUCLEOTIDE SEQUENCE [LARGE SCALE GENOMIC DNA]</scope>
    <source>
        <strain evidence="2">husup-a2</strain>
    </source>
</reference>
<dbReference type="OrthoDB" id="271611at2"/>
<sequence length="174" mass="19855">MRKLTTIILILLISSPFFGFGKKTPDRIVIKYLKSLYSNNPKETYSYLSKADKNIISKNEFIKQNSLEDPFIQDIAKTVSSLRKYKINETVINCNYATVRITVTSPDMSKVYGEIFGPFQGPKNMKNTQNAARNLLKQFLKKGNVPMIKERGTFTLVNEGGFWKVLLNLKKSST</sequence>
<keyword evidence="2" id="KW-1185">Reference proteome</keyword>
<proteinExistence type="predicted"/>